<dbReference type="InterPro" id="IPR001404">
    <property type="entry name" value="Hsp90_fam"/>
</dbReference>
<dbReference type="SUPFAM" id="SSF55874">
    <property type="entry name" value="ATPase domain of HSP90 chaperone/DNA topoisomerase II/histidine kinase"/>
    <property type="match status" value="1"/>
</dbReference>
<comment type="caution">
    <text evidence="5">The sequence shown here is derived from an EMBL/GenBank/DDBJ whole genome shotgun (WGS) entry which is preliminary data.</text>
</comment>
<dbReference type="Gene3D" id="3.30.230.80">
    <property type="match status" value="1"/>
</dbReference>
<dbReference type="PANTHER" id="PTHR11528">
    <property type="entry name" value="HEAT SHOCK PROTEIN 90 FAMILY MEMBER"/>
    <property type="match status" value="1"/>
</dbReference>
<evidence type="ECO:0000256" key="2">
    <source>
        <dbReference type="ARBA" id="ARBA00022741"/>
    </source>
</evidence>
<proteinExistence type="inferred from homology"/>
<dbReference type="SUPFAM" id="SSF54211">
    <property type="entry name" value="Ribosomal protein S5 domain 2-like"/>
    <property type="match status" value="1"/>
</dbReference>
<evidence type="ECO:0000256" key="3">
    <source>
        <dbReference type="ARBA" id="ARBA00022840"/>
    </source>
</evidence>
<evidence type="ECO:0000313" key="6">
    <source>
        <dbReference type="Proteomes" id="UP001230035"/>
    </source>
</evidence>
<gene>
    <name evidence="5" type="primary">htpG</name>
    <name evidence="5" type="ORF">QHT84_08240</name>
</gene>
<dbReference type="PROSITE" id="PS00298">
    <property type="entry name" value="HSP90"/>
    <property type="match status" value="1"/>
</dbReference>
<dbReference type="InterPro" id="IPR036890">
    <property type="entry name" value="HATPase_C_sf"/>
</dbReference>
<dbReference type="Pfam" id="PF13589">
    <property type="entry name" value="HATPase_c_3"/>
    <property type="match status" value="1"/>
</dbReference>
<dbReference type="InterPro" id="IPR020568">
    <property type="entry name" value="Ribosomal_Su5_D2-typ_SF"/>
</dbReference>
<reference evidence="5 6" key="1">
    <citation type="submission" date="2023-05" db="EMBL/GenBank/DDBJ databases">
        <title>Flavobacterium sedimenti sp. nov., isolated from the sediment.</title>
        <authorList>
            <person name="Wu N."/>
        </authorList>
    </citation>
    <scope>NUCLEOTIDE SEQUENCE [LARGE SCALE GENOMIC DNA]</scope>
    <source>
        <strain evidence="5 6">YZ-48</strain>
    </source>
</reference>
<organism evidence="5 6">
    <name type="scientific">Flavobacterium sedimenticola</name>
    <dbReference type="NCBI Taxonomy" id="3043286"/>
    <lineage>
        <taxon>Bacteria</taxon>
        <taxon>Pseudomonadati</taxon>
        <taxon>Bacteroidota</taxon>
        <taxon>Flavobacteriia</taxon>
        <taxon>Flavobacteriales</taxon>
        <taxon>Flavobacteriaceae</taxon>
        <taxon>Flavobacterium</taxon>
    </lineage>
</organism>
<evidence type="ECO:0000256" key="1">
    <source>
        <dbReference type="ARBA" id="ARBA00008239"/>
    </source>
</evidence>
<dbReference type="InterPro" id="IPR020575">
    <property type="entry name" value="Hsp90_N"/>
</dbReference>
<dbReference type="InterPro" id="IPR037196">
    <property type="entry name" value="HSP90_C"/>
</dbReference>
<keyword evidence="6" id="KW-1185">Reference proteome</keyword>
<keyword evidence="3" id="KW-0067">ATP-binding</keyword>
<dbReference type="Gene3D" id="3.40.50.11260">
    <property type="match status" value="1"/>
</dbReference>
<accession>A0ABT6XRW8</accession>
<dbReference type="CDD" id="cd16927">
    <property type="entry name" value="HATPase_Hsp90-like"/>
    <property type="match status" value="1"/>
</dbReference>
<keyword evidence="4" id="KW-0143">Chaperone</keyword>
<dbReference type="PIRSF" id="PIRSF002583">
    <property type="entry name" value="Hsp90"/>
    <property type="match status" value="1"/>
</dbReference>
<keyword evidence="2" id="KW-0547">Nucleotide-binding</keyword>
<dbReference type="Gene3D" id="1.20.120.790">
    <property type="entry name" value="Heat shock protein 90, C-terminal domain"/>
    <property type="match status" value="1"/>
</dbReference>
<dbReference type="EMBL" id="JASGBP010000004">
    <property type="protein sequence ID" value="MDI9257404.1"/>
    <property type="molecule type" value="Genomic_DNA"/>
</dbReference>
<sequence length="626" mass="71233">MTTGKINVSVENIFPLIKKFLYSDHEIFLRELVSNATDATLKLKHLTSIGEAKVDYGNPVIEVKIDKDNKKLHIIDQGLGMTAEEVEKYINQVAFSGAEEFLEKYKDSAKDSGIIGHFGLGFYSAFMVAEKVEIITKSYKDEPAAHWTCDGSPEFTLVPHDKTERGTEIILHIAEDSLEFLEEFKIRELLTKYNKFMPVPIKFGTKKEALPKPEDAGDDYKTEYVDVDNIINNPTPTWTKQPADLNEEDYKAFYRELYPMQFEEPLFNIHLNVDYPFNLTGILYFPKLDANLQVQKDKIQLYQNQVFVTDNVEGIVPEFLVMLRGVIDSPDIPLNVSRSYLQADGNVKKISNYITRKVADKLKSLFNENREDFESKWNDIKIVLEYGMLSEPKFYEKAGDFVLYPTVDGKYYTLAELKEAISANQTDKNGKLVVLYASNKDAQHSYIEIAAAKGYEVLLLDSPIVSHLIQKLESDNENLTFTRVDSDHIDKLIQKEDTQISKLSEEESTQLKTVLEEIVPKTNYTVQLEPMDSAAAPFIITQPEFMRRMKEMSQTGGGMFGMGNFPEMYNLVVNTNSELATTILKADKSVQESLVKQALDLAKISQGLLKGEELTAFVKRSFELIK</sequence>
<protein>
    <submittedName>
        <fullName evidence="5">Molecular chaperone HtpG</fullName>
    </submittedName>
</protein>
<dbReference type="RefSeq" id="WP_283239085.1">
    <property type="nucleotide sequence ID" value="NZ_JASGBP010000004.1"/>
</dbReference>
<dbReference type="InterPro" id="IPR019805">
    <property type="entry name" value="Heat_shock_protein_90_CS"/>
</dbReference>
<comment type="similarity">
    <text evidence="1">Belongs to the heat shock protein 90 family.</text>
</comment>
<dbReference type="Pfam" id="PF00183">
    <property type="entry name" value="HSP90"/>
    <property type="match status" value="1"/>
</dbReference>
<evidence type="ECO:0000313" key="5">
    <source>
        <dbReference type="EMBL" id="MDI9257404.1"/>
    </source>
</evidence>
<evidence type="ECO:0000256" key="4">
    <source>
        <dbReference type="ARBA" id="ARBA00023186"/>
    </source>
</evidence>
<dbReference type="Gene3D" id="3.30.565.10">
    <property type="entry name" value="Histidine kinase-like ATPase, C-terminal domain"/>
    <property type="match status" value="1"/>
</dbReference>
<dbReference type="PRINTS" id="PR00775">
    <property type="entry name" value="HEATSHOCK90"/>
</dbReference>
<dbReference type="Proteomes" id="UP001230035">
    <property type="component" value="Unassembled WGS sequence"/>
</dbReference>
<name>A0ABT6XRW8_9FLAO</name>
<dbReference type="NCBIfam" id="NF003555">
    <property type="entry name" value="PRK05218.1"/>
    <property type="match status" value="1"/>
</dbReference>